<evidence type="ECO:0000256" key="1">
    <source>
        <dbReference type="ARBA" id="ARBA00008042"/>
    </source>
</evidence>
<organism evidence="6 7">
    <name type="scientific">Anopheles maculatus</name>
    <dbReference type="NCBI Taxonomy" id="74869"/>
    <lineage>
        <taxon>Eukaryota</taxon>
        <taxon>Metazoa</taxon>
        <taxon>Ecdysozoa</taxon>
        <taxon>Arthropoda</taxon>
        <taxon>Hexapoda</taxon>
        <taxon>Insecta</taxon>
        <taxon>Pterygota</taxon>
        <taxon>Neoptera</taxon>
        <taxon>Endopterygota</taxon>
        <taxon>Diptera</taxon>
        <taxon>Nematocera</taxon>
        <taxon>Culicoidea</taxon>
        <taxon>Culicidae</taxon>
        <taxon>Anophelinae</taxon>
        <taxon>Anopheles</taxon>
        <taxon>Anopheles maculatus group</taxon>
    </lineage>
</organism>
<evidence type="ECO:0000256" key="3">
    <source>
        <dbReference type="ARBA" id="ARBA00045586"/>
    </source>
</evidence>
<reference evidence="6" key="2">
    <citation type="submission" date="2020-05" db="UniProtKB">
        <authorList>
            <consortium name="EnsemblMetazoa"/>
        </authorList>
    </citation>
    <scope>IDENTIFICATION</scope>
    <source>
        <strain evidence="6">maculatus3</strain>
    </source>
</reference>
<dbReference type="EnsemblMetazoa" id="AMAM018171-RA">
    <property type="protein sequence ID" value="AMAM018171-PA"/>
    <property type="gene ID" value="AMAM018171"/>
</dbReference>
<dbReference type="PANTHER" id="PTHR31879">
    <property type="entry name" value="DET1- AND DDB1-ASSOCIATED PROTEIN 1"/>
    <property type="match status" value="1"/>
</dbReference>
<accession>A0A182T292</accession>
<feature type="domain" description="DET1- and DDB1-associated protein 1" evidence="5">
    <location>
        <begin position="77"/>
        <end position="139"/>
    </location>
</feature>
<evidence type="ECO:0000256" key="4">
    <source>
        <dbReference type="SAM" id="MobiDB-lite"/>
    </source>
</evidence>
<dbReference type="VEuPathDB" id="VectorBase:AMAM018171"/>
<dbReference type="GO" id="GO:0032436">
    <property type="term" value="P:positive regulation of proteasomal ubiquitin-dependent protein catabolic process"/>
    <property type="evidence" value="ECO:0007669"/>
    <property type="project" value="TreeGrafter"/>
</dbReference>
<dbReference type="GO" id="GO:0080008">
    <property type="term" value="C:Cul4-RING E3 ubiquitin ligase complex"/>
    <property type="evidence" value="ECO:0007669"/>
    <property type="project" value="TreeGrafter"/>
</dbReference>
<sequence>KPCQHLEARHRTVEWNQYIQTATKLFAQSIHRRAATVALTVVAAVQPITTVLTAEEQEQARAPTPGRLRQRNMSITEFLKDLPCHNEENFSLFNTENGVKTSSKRPSVYIPTVDIPSEQVIVTDKKNILLRYLHQQWDKKNPPKKRELDNASNDLLRKRPRLETRDNNNT</sequence>
<evidence type="ECO:0000313" key="7">
    <source>
        <dbReference type="Proteomes" id="UP000075901"/>
    </source>
</evidence>
<comment type="function">
    <text evidence="3">Functions as a component of numerous distinct DCX (DDB1-CUL4-X-box) E3 ubiquitin-protein ligase complexes which mediate the ubiquitination and subsequent proteasomal degradation of target proteins. In the DCX complexes, acts as a scaffolding subunit required to stabilize the complex.</text>
</comment>
<dbReference type="Pfam" id="PF10172">
    <property type="entry name" value="DDA1"/>
    <property type="match status" value="1"/>
</dbReference>
<evidence type="ECO:0000313" key="6">
    <source>
        <dbReference type="EnsemblMetazoa" id="AMAM018171-PA"/>
    </source>
</evidence>
<dbReference type="Proteomes" id="UP000075901">
    <property type="component" value="Unassembled WGS sequence"/>
</dbReference>
<dbReference type="PANTHER" id="PTHR31879:SF2">
    <property type="entry name" value="DET1- AND DDB1-ASSOCIATED PROTEIN 1"/>
    <property type="match status" value="1"/>
</dbReference>
<reference evidence="7" key="1">
    <citation type="submission" date="2013-09" db="EMBL/GenBank/DDBJ databases">
        <title>The Genome Sequence of Anopheles maculatus species B.</title>
        <authorList>
            <consortium name="The Broad Institute Genomics Platform"/>
            <person name="Neafsey D.E."/>
            <person name="Besansky N."/>
            <person name="Howell P."/>
            <person name="Walton C."/>
            <person name="Young S.K."/>
            <person name="Zeng Q."/>
            <person name="Gargeya S."/>
            <person name="Fitzgerald M."/>
            <person name="Haas B."/>
            <person name="Abouelleil A."/>
            <person name="Allen A.W."/>
            <person name="Alvarado L."/>
            <person name="Arachchi H.M."/>
            <person name="Berlin A.M."/>
            <person name="Chapman S.B."/>
            <person name="Gainer-Dewar J."/>
            <person name="Goldberg J."/>
            <person name="Griggs A."/>
            <person name="Gujja S."/>
            <person name="Hansen M."/>
            <person name="Howarth C."/>
            <person name="Imamovic A."/>
            <person name="Ireland A."/>
            <person name="Larimer J."/>
            <person name="McCowan C."/>
            <person name="Murphy C."/>
            <person name="Pearson M."/>
            <person name="Poon T.W."/>
            <person name="Priest M."/>
            <person name="Roberts A."/>
            <person name="Saif S."/>
            <person name="Shea T."/>
            <person name="Sisk P."/>
            <person name="Sykes S."/>
            <person name="Wortman J."/>
            <person name="Nusbaum C."/>
            <person name="Birren B."/>
        </authorList>
    </citation>
    <scope>NUCLEOTIDE SEQUENCE [LARGE SCALE GENOMIC DNA]</scope>
    <source>
        <strain evidence="7">maculatus3</strain>
    </source>
</reference>
<evidence type="ECO:0000256" key="2">
    <source>
        <dbReference type="ARBA" id="ARBA00018256"/>
    </source>
</evidence>
<name>A0A182T292_9DIPT</name>
<feature type="region of interest" description="Disordered" evidence="4">
    <location>
        <begin position="140"/>
        <end position="170"/>
    </location>
</feature>
<comment type="similarity">
    <text evidence="1">Belongs to the DDA1 family.</text>
</comment>
<protein>
    <recommendedName>
        <fullName evidence="2">DET1- and DDB1-associated protein 1</fullName>
    </recommendedName>
</protein>
<dbReference type="InterPro" id="IPR018276">
    <property type="entry name" value="DDA1_dom"/>
</dbReference>
<evidence type="ECO:0000259" key="5">
    <source>
        <dbReference type="Pfam" id="PF10172"/>
    </source>
</evidence>
<proteinExistence type="inferred from homology"/>
<dbReference type="AlphaFoldDB" id="A0A182T292"/>
<keyword evidence="7" id="KW-1185">Reference proteome</keyword>
<dbReference type="InterPro" id="IPR033575">
    <property type="entry name" value="DDA1-like"/>
</dbReference>